<dbReference type="AlphaFoldDB" id="N4U362"/>
<organism evidence="1 2">
    <name type="scientific">Fusarium oxysporum f. sp. cubense (strain race 1)</name>
    <name type="common">Panama disease fungus</name>
    <dbReference type="NCBI Taxonomy" id="1229664"/>
    <lineage>
        <taxon>Eukaryota</taxon>
        <taxon>Fungi</taxon>
        <taxon>Dikarya</taxon>
        <taxon>Ascomycota</taxon>
        <taxon>Pezizomycotina</taxon>
        <taxon>Sordariomycetes</taxon>
        <taxon>Hypocreomycetidae</taxon>
        <taxon>Hypocreales</taxon>
        <taxon>Nectriaceae</taxon>
        <taxon>Fusarium</taxon>
        <taxon>Fusarium oxysporum species complex</taxon>
    </lineage>
</organism>
<dbReference type="EMBL" id="KB731255">
    <property type="protein sequence ID" value="ENH63216.1"/>
    <property type="molecule type" value="Genomic_DNA"/>
</dbReference>
<dbReference type="Proteomes" id="UP000016928">
    <property type="component" value="Unassembled WGS sequence"/>
</dbReference>
<accession>N4U362</accession>
<dbReference type="HOGENOM" id="CLU_1194925_0_0_1"/>
<evidence type="ECO:0000313" key="1">
    <source>
        <dbReference type="EMBL" id="ENH63216.1"/>
    </source>
</evidence>
<dbReference type="VEuPathDB" id="FungiDB:FOC1_g10009110"/>
<dbReference type="STRING" id="1229664.N4U362"/>
<evidence type="ECO:0000313" key="2">
    <source>
        <dbReference type="Proteomes" id="UP000016928"/>
    </source>
</evidence>
<dbReference type="OrthoDB" id="6499973at2759"/>
<protein>
    <submittedName>
        <fullName evidence="1">Uncharacterized protein</fullName>
    </submittedName>
</protein>
<reference evidence="2" key="1">
    <citation type="submission" date="2012-09" db="EMBL/GenBank/DDBJ databases">
        <title>Genome sequencing and comparative transcriptomics of race 1 and race 4 of banana pathogen: Fusarium oxysporum f. sp. cubense.</title>
        <authorList>
            <person name="Fang X."/>
            <person name="Huang J."/>
        </authorList>
    </citation>
    <scope>NUCLEOTIDE SEQUENCE [LARGE SCALE GENOMIC DNA]</scope>
    <source>
        <strain evidence="2">race 1</strain>
    </source>
</reference>
<reference evidence="2" key="2">
    <citation type="journal article" date="2014" name="PLoS ONE">
        <title>Genome and Transcriptome Analysis of the Fungal Pathogen Fusarium oxysporum f. sp. cubense Causing Banana Vascular Wilt Disease.</title>
        <authorList>
            <person name="Guo L."/>
            <person name="Han L."/>
            <person name="Yang L."/>
            <person name="Zeng H."/>
            <person name="Fan D."/>
            <person name="Zhu Y."/>
            <person name="Feng Y."/>
            <person name="Wang G."/>
            <person name="Peng C."/>
            <person name="Jiang X."/>
            <person name="Zhou D."/>
            <person name="Ni P."/>
            <person name="Liang C."/>
            <person name="Liu L."/>
            <person name="Wang J."/>
            <person name="Mao C."/>
            <person name="Fang X."/>
            <person name="Peng M."/>
            <person name="Huang J."/>
        </authorList>
    </citation>
    <scope>NUCLEOTIDE SEQUENCE [LARGE SCALE GENOMIC DNA]</scope>
    <source>
        <strain evidence="2">race 1</strain>
    </source>
</reference>
<sequence>MSTSDLTCLCQGCVRKSGAISHIADTSVSVSPNEDNIGGSDLPDVRDFGPTLNNPTFAPSFLPSPSQVPSLPIPWPNPLLDEYPIWIHDAECQLARFPGDPWCHQGEEPRARPYIPVEANTRPNLDFIRRYLNNIFEDKVTVRIYYNSWIISKEGSSNAGDMRYAACIMLDTEILAQLMQVPKDLPCNTTEHFRSPYWVNMVETKPNTNTNTKEAFRVALFGEFDLLHYWFD</sequence>
<proteinExistence type="predicted"/>
<name>N4U362_FUSC1</name>
<gene>
    <name evidence="1" type="ORF">FOC1_g10009110</name>
</gene>